<dbReference type="InterPro" id="IPR001214">
    <property type="entry name" value="SET_dom"/>
</dbReference>
<feature type="signal peptide" evidence="1">
    <location>
        <begin position="1"/>
        <end position="27"/>
    </location>
</feature>
<name>A0A0D2CVR4_9EURO</name>
<reference evidence="3 4" key="1">
    <citation type="submission" date="2015-01" db="EMBL/GenBank/DDBJ databases">
        <title>The Genome Sequence of Cladophialophora immunda CBS83496.</title>
        <authorList>
            <consortium name="The Broad Institute Genomics Platform"/>
            <person name="Cuomo C."/>
            <person name="de Hoog S."/>
            <person name="Gorbushina A."/>
            <person name="Stielow B."/>
            <person name="Teixiera M."/>
            <person name="Abouelleil A."/>
            <person name="Chapman S.B."/>
            <person name="Priest M."/>
            <person name="Young S.K."/>
            <person name="Wortman J."/>
            <person name="Nusbaum C."/>
            <person name="Birren B."/>
        </authorList>
    </citation>
    <scope>NUCLEOTIDE SEQUENCE [LARGE SCALE GENOMIC DNA]</scope>
    <source>
        <strain evidence="3 4">CBS 83496</strain>
    </source>
</reference>
<dbReference type="SUPFAM" id="SSF82199">
    <property type="entry name" value="SET domain"/>
    <property type="match status" value="1"/>
</dbReference>
<dbReference type="RefSeq" id="XP_016255409.1">
    <property type="nucleotide sequence ID" value="XM_016388481.1"/>
</dbReference>
<dbReference type="Pfam" id="PF00856">
    <property type="entry name" value="SET"/>
    <property type="match status" value="1"/>
</dbReference>
<dbReference type="EMBL" id="KN847040">
    <property type="protein sequence ID" value="KIW35193.1"/>
    <property type="molecule type" value="Genomic_DNA"/>
</dbReference>
<dbReference type="AlphaFoldDB" id="A0A0D2CVR4"/>
<gene>
    <name evidence="3" type="ORF">PV07_01906</name>
</gene>
<dbReference type="STRING" id="569365.A0A0D2CVR4"/>
<dbReference type="PANTHER" id="PTHR47332">
    <property type="entry name" value="SET DOMAIN-CONTAINING PROTEIN 5"/>
    <property type="match status" value="1"/>
</dbReference>
<proteinExistence type="predicted"/>
<dbReference type="Proteomes" id="UP000054466">
    <property type="component" value="Unassembled WGS sequence"/>
</dbReference>
<organism evidence="3 4">
    <name type="scientific">Cladophialophora immunda</name>
    <dbReference type="NCBI Taxonomy" id="569365"/>
    <lineage>
        <taxon>Eukaryota</taxon>
        <taxon>Fungi</taxon>
        <taxon>Dikarya</taxon>
        <taxon>Ascomycota</taxon>
        <taxon>Pezizomycotina</taxon>
        <taxon>Eurotiomycetes</taxon>
        <taxon>Chaetothyriomycetidae</taxon>
        <taxon>Chaetothyriales</taxon>
        <taxon>Herpotrichiellaceae</taxon>
        <taxon>Cladophialophora</taxon>
    </lineage>
</organism>
<keyword evidence="1" id="KW-0732">Signal</keyword>
<keyword evidence="4" id="KW-1185">Reference proteome</keyword>
<dbReference type="HOGENOM" id="CLU_028281_6_1_1"/>
<dbReference type="CDD" id="cd20071">
    <property type="entry name" value="SET_SMYD"/>
    <property type="match status" value="1"/>
</dbReference>
<dbReference type="SMART" id="SM00317">
    <property type="entry name" value="SET"/>
    <property type="match status" value="1"/>
</dbReference>
<dbReference type="Gene3D" id="2.170.270.10">
    <property type="entry name" value="SET domain"/>
    <property type="match status" value="1"/>
</dbReference>
<evidence type="ECO:0000259" key="2">
    <source>
        <dbReference type="PROSITE" id="PS50280"/>
    </source>
</evidence>
<dbReference type="GeneID" id="27341100"/>
<evidence type="ECO:0000313" key="4">
    <source>
        <dbReference type="Proteomes" id="UP000054466"/>
    </source>
</evidence>
<feature type="chain" id="PRO_5002255442" description="SET domain-containing protein" evidence="1">
    <location>
        <begin position="28"/>
        <end position="449"/>
    </location>
</feature>
<dbReference type="PANTHER" id="PTHR47332:SF6">
    <property type="entry name" value="SET DOMAIN-CONTAINING PROTEIN"/>
    <property type="match status" value="1"/>
</dbReference>
<dbReference type="VEuPathDB" id="FungiDB:PV07_01906"/>
<dbReference type="OrthoDB" id="265717at2759"/>
<sequence length="449" mass="48317">MSRKTGVLTRSVISLLCLSGLVTGAHGEGDVRYRASFDQEYQPGVVDIGLATNESMLPDAFSPWSYKPACTAKLSLIGSELCVYTDRYFSNGRGISIFTTPEIAGEFAAVLASLQDPPLLDTLGINGFSGAWYTHPVPGKGIGMLAKHDLRRGDTITAYTPVLLAYKEAILPKDQRETFLQLAIAQLPAPSREAYLKLATISDDPGILAQDIAGANSFEMRLGKGKADAPSSEAAAAHLAIIPEASRMNHDCAPNAIFHTNASTLAHVVRATRPIRKDEEITIAYTNPLEPRAVRQKYLSDAFHFTCACSRCLRGGRDTGATADADADADTVLSEIAALQDALARGWSDPASAAGVTHAERLVRLLRAEGLDGYLDPAYCYAALVYSAAGSGRGARKYLALAVEAIELRLGEGAPDLPAWRAMLDDPARHWSWMVRKKRKARDGRGREG</sequence>
<dbReference type="InterPro" id="IPR053185">
    <property type="entry name" value="SET_domain_protein"/>
</dbReference>
<dbReference type="InterPro" id="IPR046341">
    <property type="entry name" value="SET_dom_sf"/>
</dbReference>
<dbReference type="PROSITE" id="PS50280">
    <property type="entry name" value="SET"/>
    <property type="match status" value="1"/>
</dbReference>
<feature type="domain" description="SET" evidence="2">
    <location>
        <begin position="126"/>
        <end position="286"/>
    </location>
</feature>
<accession>A0A0D2CVR4</accession>
<protein>
    <recommendedName>
        <fullName evidence="2">SET domain-containing protein</fullName>
    </recommendedName>
</protein>
<evidence type="ECO:0000313" key="3">
    <source>
        <dbReference type="EMBL" id="KIW35193.1"/>
    </source>
</evidence>
<evidence type="ECO:0000256" key="1">
    <source>
        <dbReference type="SAM" id="SignalP"/>
    </source>
</evidence>